<dbReference type="Pfam" id="PF00126">
    <property type="entry name" value="HTH_1"/>
    <property type="match status" value="1"/>
</dbReference>
<evidence type="ECO:0000259" key="5">
    <source>
        <dbReference type="PROSITE" id="PS50931"/>
    </source>
</evidence>
<dbReference type="PANTHER" id="PTHR30537">
    <property type="entry name" value="HTH-TYPE TRANSCRIPTIONAL REGULATOR"/>
    <property type="match status" value="1"/>
</dbReference>
<dbReference type="EMBL" id="QRAP01000010">
    <property type="protein sequence ID" value="RDK86785.1"/>
    <property type="molecule type" value="Genomic_DNA"/>
</dbReference>
<dbReference type="InterPro" id="IPR036388">
    <property type="entry name" value="WH-like_DNA-bd_sf"/>
</dbReference>
<keyword evidence="4" id="KW-0804">Transcription</keyword>
<dbReference type="InterPro" id="IPR058163">
    <property type="entry name" value="LysR-type_TF_proteobact-type"/>
</dbReference>
<dbReference type="PANTHER" id="PTHR30537:SF5">
    <property type="entry name" value="HTH-TYPE TRANSCRIPTIONAL ACTIVATOR TTDR-RELATED"/>
    <property type="match status" value="1"/>
</dbReference>
<dbReference type="InterPro" id="IPR005119">
    <property type="entry name" value="LysR_subst-bd"/>
</dbReference>
<dbReference type="FunFam" id="1.10.10.10:FF:000001">
    <property type="entry name" value="LysR family transcriptional regulator"/>
    <property type="match status" value="1"/>
</dbReference>
<evidence type="ECO:0000256" key="1">
    <source>
        <dbReference type="ARBA" id="ARBA00009437"/>
    </source>
</evidence>
<dbReference type="SUPFAM" id="SSF53850">
    <property type="entry name" value="Periplasmic binding protein-like II"/>
    <property type="match status" value="1"/>
</dbReference>
<keyword evidence="7" id="KW-1185">Reference proteome</keyword>
<dbReference type="Pfam" id="PF03466">
    <property type="entry name" value="LysR_substrate"/>
    <property type="match status" value="1"/>
</dbReference>
<keyword evidence="2" id="KW-0805">Transcription regulation</keyword>
<dbReference type="InterPro" id="IPR000847">
    <property type="entry name" value="LysR_HTH_N"/>
</dbReference>
<proteinExistence type="inferred from homology"/>
<evidence type="ECO:0000256" key="3">
    <source>
        <dbReference type="ARBA" id="ARBA00023125"/>
    </source>
</evidence>
<dbReference type="Proteomes" id="UP000254848">
    <property type="component" value="Unassembled WGS sequence"/>
</dbReference>
<evidence type="ECO:0000256" key="4">
    <source>
        <dbReference type="ARBA" id="ARBA00023163"/>
    </source>
</evidence>
<dbReference type="PROSITE" id="PS50931">
    <property type="entry name" value="HTH_LYSR"/>
    <property type="match status" value="1"/>
</dbReference>
<dbReference type="AlphaFoldDB" id="A0A370QEK0"/>
<dbReference type="GO" id="GO:0043565">
    <property type="term" value="F:sequence-specific DNA binding"/>
    <property type="evidence" value="ECO:0007669"/>
    <property type="project" value="TreeGrafter"/>
</dbReference>
<comment type="similarity">
    <text evidence="1">Belongs to the LysR transcriptional regulatory family.</text>
</comment>
<keyword evidence="3" id="KW-0238">DNA-binding</keyword>
<feature type="domain" description="HTH lysR-type" evidence="5">
    <location>
        <begin position="21"/>
        <end position="78"/>
    </location>
</feature>
<protein>
    <submittedName>
        <fullName evidence="6">LysR family transcriptional regulator</fullName>
    </submittedName>
</protein>
<dbReference type="GO" id="GO:0006351">
    <property type="term" value="P:DNA-templated transcription"/>
    <property type="evidence" value="ECO:0007669"/>
    <property type="project" value="TreeGrafter"/>
</dbReference>
<dbReference type="Gene3D" id="1.10.10.10">
    <property type="entry name" value="Winged helix-like DNA-binding domain superfamily/Winged helix DNA-binding domain"/>
    <property type="match status" value="1"/>
</dbReference>
<evidence type="ECO:0000256" key="2">
    <source>
        <dbReference type="ARBA" id="ARBA00023015"/>
    </source>
</evidence>
<dbReference type="GO" id="GO:0003700">
    <property type="term" value="F:DNA-binding transcription factor activity"/>
    <property type="evidence" value="ECO:0007669"/>
    <property type="project" value="InterPro"/>
</dbReference>
<evidence type="ECO:0000313" key="6">
    <source>
        <dbReference type="EMBL" id="RDK86785.1"/>
    </source>
</evidence>
<gene>
    <name evidence="6" type="ORF">C8D90_11059</name>
</gene>
<sequence>MFSFPDGMHMSSHDKQRAQWPLIEDLNVFVTVVRKESFAHAAADLGLSPSYVSKRIALLEKSLGMRLFHRSARSIWLTADGHKALSGAIAVLDSMGEFVSGLADWRNAIEGNIHISCSFGFGSAYMADALSALAQRYPALNVKLTLTDLVVDLVEEGVDVEIHIGDDVKDLYITRKLSSNRRVLCAAPRYLEQYGTPDRIGDLKQHKCLVIQERNAQFGVWPLTDGHDSTQLHIRSQLSSNSGSVVLNWALNGHGIILRSLWEVQHYLASGELVRILPPWHQTANIWAVYSNRTSGSARLRACIEFLLAYFQQHPPVTGE</sequence>
<accession>A0A370QEK0</accession>
<dbReference type="FunFam" id="3.40.190.290:FF:000001">
    <property type="entry name" value="Transcriptional regulator, LysR family"/>
    <property type="match status" value="1"/>
</dbReference>
<dbReference type="SUPFAM" id="SSF46785">
    <property type="entry name" value="Winged helix' DNA-binding domain"/>
    <property type="match status" value="1"/>
</dbReference>
<dbReference type="InterPro" id="IPR036390">
    <property type="entry name" value="WH_DNA-bd_sf"/>
</dbReference>
<dbReference type="CDD" id="cd08479">
    <property type="entry name" value="PBP2_CrgA_like_9"/>
    <property type="match status" value="1"/>
</dbReference>
<reference evidence="6 7" key="1">
    <citation type="submission" date="2018-07" db="EMBL/GenBank/DDBJ databases">
        <title>Genomic Encyclopedia of Type Strains, Phase IV (KMG-IV): sequencing the most valuable type-strain genomes for metagenomic binning, comparative biology and taxonomic classification.</title>
        <authorList>
            <person name="Goeker M."/>
        </authorList>
    </citation>
    <scope>NUCLEOTIDE SEQUENCE [LARGE SCALE GENOMIC DNA]</scope>
    <source>
        <strain evidence="6 7">DSM 103736</strain>
    </source>
</reference>
<name>A0A370QEK0_9GAMM</name>
<evidence type="ECO:0000313" key="7">
    <source>
        <dbReference type="Proteomes" id="UP000254848"/>
    </source>
</evidence>
<dbReference type="Gene3D" id="3.40.190.290">
    <property type="match status" value="1"/>
</dbReference>
<comment type="caution">
    <text evidence="6">The sequence shown here is derived from an EMBL/GenBank/DDBJ whole genome shotgun (WGS) entry which is preliminary data.</text>
</comment>
<organism evidence="6 7">
    <name type="scientific">Enterobacillus tribolii</name>
    <dbReference type="NCBI Taxonomy" id="1487935"/>
    <lineage>
        <taxon>Bacteria</taxon>
        <taxon>Pseudomonadati</taxon>
        <taxon>Pseudomonadota</taxon>
        <taxon>Gammaproteobacteria</taxon>
        <taxon>Enterobacterales</taxon>
        <taxon>Hafniaceae</taxon>
        <taxon>Enterobacillus</taxon>
    </lineage>
</organism>